<comment type="caution">
    <text evidence="9">The sequence shown here is derived from an EMBL/GenBank/DDBJ whole genome shotgun (WGS) entry which is preliminary data.</text>
</comment>
<gene>
    <name evidence="9" type="ORF">SK128_007549</name>
</gene>
<dbReference type="GO" id="GO:0005634">
    <property type="term" value="C:nucleus"/>
    <property type="evidence" value="ECO:0007669"/>
    <property type="project" value="UniProtKB-SubCell"/>
</dbReference>
<sequence>MEEGGIYIADQCEWGFVPQDNQRSRKMTNDWWEMGDDCPITRVNVGGVLLEMLACRALPTVPEEEFLPEVGPTPEIPPSSVASSGQQQPSPASLHYTARLTANSFLEPVPSPPQDNSGSQIPITASQSTISHHHQSPHNHSIYRPPQMPPLEQQSRQLVSLPTPSPPHSYHHQSPLVRHQPTSHQSSVPLQQPPTPLHQLSQPLTPPLQLSQPLTPPQLHAQPHTPPQQLKQEPTSSPPHLHQSPRSFIRSQSQHELNTQQQQVSHSDDAFVIPKLYPRRRSHSSGGSSSNNSGVVGVSSLVPHQVVTSVTATSLSHLNPSVNTVIATSLPHLAPAPAIGPIVADGGSTIITTPVISPVQAASAPGGSALLAQLLTSGSCQVSCSSPPANSHQLATFTSSGQLATISTNSSMTVDSGSNVKVSLMIPGVITGNTSTGGSVNSSSSTLSCITSNSGDFKPGVSTPVLVSPITLSAVTPSTLKTQSFSQISPWSPCSPKGIFKQSPPHPEPSSPLMMNVPSPPNKAFRPKSETERVQYKEHRRVCHINAEQKRRSNLKNNFDIMHSLIPSISQSPNAKISKAAMLHKGAEYIQQLKTERQNLTEQAESLRAQIENLSQQISNAQAQLPATGAPMTHARHSKLREMFTNYVRERTLGNWKFWIFSLITESFLESYNNSVSTNSVDDLCRSSLAWLDQQCSLNILRPLVSNSMRKLSTTTNVLEHPDSLPEEVYRRVTKQEVDKYCSHR</sequence>
<keyword evidence="2" id="KW-0805">Transcription regulation</keyword>
<name>A0AAN9FUZ8_HALRR</name>
<organism evidence="9 10">
    <name type="scientific">Halocaridina rubra</name>
    <name type="common">Hawaiian red shrimp</name>
    <dbReference type="NCBI Taxonomy" id="373956"/>
    <lineage>
        <taxon>Eukaryota</taxon>
        <taxon>Metazoa</taxon>
        <taxon>Ecdysozoa</taxon>
        <taxon>Arthropoda</taxon>
        <taxon>Crustacea</taxon>
        <taxon>Multicrustacea</taxon>
        <taxon>Malacostraca</taxon>
        <taxon>Eumalacostraca</taxon>
        <taxon>Eucarida</taxon>
        <taxon>Decapoda</taxon>
        <taxon>Pleocyemata</taxon>
        <taxon>Caridea</taxon>
        <taxon>Atyoidea</taxon>
        <taxon>Atyidae</taxon>
        <taxon>Halocaridina</taxon>
    </lineage>
</organism>
<feature type="compositionally biased region" description="Polar residues" evidence="7">
    <location>
        <begin position="244"/>
        <end position="265"/>
    </location>
</feature>
<keyword evidence="4" id="KW-0804">Transcription</keyword>
<dbReference type="AlphaFoldDB" id="A0AAN9FUZ8"/>
<evidence type="ECO:0000256" key="5">
    <source>
        <dbReference type="ARBA" id="ARBA00023242"/>
    </source>
</evidence>
<feature type="region of interest" description="Disordered" evidence="7">
    <location>
        <begin position="105"/>
        <end position="269"/>
    </location>
</feature>
<protein>
    <recommendedName>
        <fullName evidence="8">BHLH domain-containing protein</fullName>
    </recommendedName>
</protein>
<dbReference type="EMBL" id="JAXCGZ010000025">
    <property type="protein sequence ID" value="KAK7087002.1"/>
    <property type="molecule type" value="Genomic_DNA"/>
</dbReference>
<dbReference type="InterPro" id="IPR011598">
    <property type="entry name" value="bHLH_dom"/>
</dbReference>
<evidence type="ECO:0000256" key="3">
    <source>
        <dbReference type="ARBA" id="ARBA00023125"/>
    </source>
</evidence>
<feature type="compositionally biased region" description="Low complexity" evidence="7">
    <location>
        <begin position="78"/>
        <end position="92"/>
    </location>
</feature>
<evidence type="ECO:0000256" key="1">
    <source>
        <dbReference type="ARBA" id="ARBA00004123"/>
    </source>
</evidence>
<feature type="coiled-coil region" evidence="6">
    <location>
        <begin position="590"/>
        <end position="624"/>
    </location>
</feature>
<feature type="region of interest" description="Disordered" evidence="7">
    <location>
        <begin position="66"/>
        <end position="92"/>
    </location>
</feature>
<keyword evidence="3" id="KW-0238">DNA-binding</keyword>
<evidence type="ECO:0000256" key="7">
    <source>
        <dbReference type="SAM" id="MobiDB-lite"/>
    </source>
</evidence>
<dbReference type="Pfam" id="PF00010">
    <property type="entry name" value="HLH"/>
    <property type="match status" value="1"/>
</dbReference>
<feature type="compositionally biased region" description="Low complexity" evidence="7">
    <location>
        <begin position="197"/>
        <end position="220"/>
    </location>
</feature>
<dbReference type="GO" id="GO:0000978">
    <property type="term" value="F:RNA polymerase II cis-regulatory region sequence-specific DNA binding"/>
    <property type="evidence" value="ECO:0007669"/>
    <property type="project" value="TreeGrafter"/>
</dbReference>
<dbReference type="InterPro" id="IPR036638">
    <property type="entry name" value="HLH_DNA-bd_sf"/>
</dbReference>
<dbReference type="GO" id="GO:0046983">
    <property type="term" value="F:protein dimerization activity"/>
    <property type="evidence" value="ECO:0007669"/>
    <property type="project" value="InterPro"/>
</dbReference>
<dbReference type="Proteomes" id="UP001381693">
    <property type="component" value="Unassembled WGS sequence"/>
</dbReference>
<reference evidence="9 10" key="1">
    <citation type="submission" date="2023-11" db="EMBL/GenBank/DDBJ databases">
        <title>Halocaridina rubra genome assembly.</title>
        <authorList>
            <person name="Smith C."/>
        </authorList>
    </citation>
    <scope>NUCLEOTIDE SEQUENCE [LARGE SCALE GENOMIC DNA]</scope>
    <source>
        <strain evidence="9">EP-1</strain>
        <tissue evidence="9">Whole</tissue>
    </source>
</reference>
<feature type="compositionally biased region" description="Polar residues" evidence="7">
    <location>
        <begin position="114"/>
        <end position="130"/>
    </location>
</feature>
<keyword evidence="10" id="KW-1185">Reference proteome</keyword>
<evidence type="ECO:0000259" key="8">
    <source>
        <dbReference type="PROSITE" id="PS50888"/>
    </source>
</evidence>
<dbReference type="Gene3D" id="4.10.280.10">
    <property type="entry name" value="Helix-loop-helix DNA-binding domain"/>
    <property type="match status" value="1"/>
</dbReference>
<evidence type="ECO:0000256" key="6">
    <source>
        <dbReference type="SAM" id="Coils"/>
    </source>
</evidence>
<evidence type="ECO:0000256" key="4">
    <source>
        <dbReference type="ARBA" id="ARBA00023163"/>
    </source>
</evidence>
<dbReference type="PROSITE" id="PS50888">
    <property type="entry name" value="BHLH"/>
    <property type="match status" value="1"/>
</dbReference>
<dbReference type="SUPFAM" id="SSF47459">
    <property type="entry name" value="HLH, helix-loop-helix DNA-binding domain"/>
    <property type="match status" value="1"/>
</dbReference>
<keyword evidence="5" id="KW-0539">Nucleus</keyword>
<evidence type="ECO:0000313" key="9">
    <source>
        <dbReference type="EMBL" id="KAK7087002.1"/>
    </source>
</evidence>
<dbReference type="CDD" id="cd11405">
    <property type="entry name" value="bHLHzip_MLXIP_like"/>
    <property type="match status" value="1"/>
</dbReference>
<dbReference type="PANTHER" id="PTHR15741:SF37">
    <property type="entry name" value="LD38259P"/>
    <property type="match status" value="1"/>
</dbReference>
<feature type="domain" description="BHLH" evidence="8">
    <location>
        <begin position="539"/>
        <end position="593"/>
    </location>
</feature>
<dbReference type="SMART" id="SM00353">
    <property type="entry name" value="HLH"/>
    <property type="match status" value="1"/>
</dbReference>
<evidence type="ECO:0000256" key="2">
    <source>
        <dbReference type="ARBA" id="ARBA00023015"/>
    </source>
</evidence>
<dbReference type="PANTHER" id="PTHR15741">
    <property type="entry name" value="BASIC HELIX-LOOP-HELIX ZIP TRANSCRIPTION FACTOR"/>
    <property type="match status" value="1"/>
</dbReference>
<evidence type="ECO:0000313" key="10">
    <source>
        <dbReference type="Proteomes" id="UP001381693"/>
    </source>
</evidence>
<comment type="subcellular location">
    <subcellularLocation>
        <location evidence="1">Nucleus</location>
    </subcellularLocation>
</comment>
<keyword evidence="6" id="KW-0175">Coiled coil</keyword>
<proteinExistence type="predicted"/>
<accession>A0AAN9FUZ8</accession>
<dbReference type="GO" id="GO:0000981">
    <property type="term" value="F:DNA-binding transcription factor activity, RNA polymerase II-specific"/>
    <property type="evidence" value="ECO:0007669"/>
    <property type="project" value="TreeGrafter"/>
</dbReference>
<dbReference type="InterPro" id="IPR052207">
    <property type="entry name" value="Max-like/E-box_TFs"/>
</dbReference>